<feature type="compositionally biased region" description="Acidic residues" evidence="2">
    <location>
        <begin position="517"/>
        <end position="549"/>
    </location>
</feature>
<dbReference type="InterPro" id="IPR024038">
    <property type="entry name" value="MYXO-CTERM"/>
</dbReference>
<evidence type="ECO:0008006" key="6">
    <source>
        <dbReference type="Google" id="ProtNLM"/>
    </source>
</evidence>
<evidence type="ECO:0000313" key="5">
    <source>
        <dbReference type="Proteomes" id="UP000031599"/>
    </source>
</evidence>
<reference evidence="4 5" key="1">
    <citation type="submission" date="2014-12" db="EMBL/GenBank/DDBJ databases">
        <title>Genome assembly of Enhygromyxa salina DSM 15201.</title>
        <authorList>
            <person name="Sharma G."/>
            <person name="Subramanian S."/>
        </authorList>
    </citation>
    <scope>NUCLEOTIDE SEQUENCE [LARGE SCALE GENOMIC DNA]</scope>
    <source>
        <strain evidence="4 5">DSM 15201</strain>
    </source>
</reference>
<organism evidence="4 5">
    <name type="scientific">Enhygromyxa salina</name>
    <dbReference type="NCBI Taxonomy" id="215803"/>
    <lineage>
        <taxon>Bacteria</taxon>
        <taxon>Pseudomonadati</taxon>
        <taxon>Myxococcota</taxon>
        <taxon>Polyangia</taxon>
        <taxon>Nannocystales</taxon>
        <taxon>Nannocystaceae</taxon>
        <taxon>Enhygromyxa</taxon>
    </lineage>
</organism>
<dbReference type="EMBL" id="JMCC02000025">
    <property type="protein sequence ID" value="KIG17380.1"/>
    <property type="molecule type" value="Genomic_DNA"/>
</dbReference>
<evidence type="ECO:0000256" key="2">
    <source>
        <dbReference type="SAM" id="MobiDB-lite"/>
    </source>
</evidence>
<accession>A0A0C2D6V5</accession>
<dbReference type="InterPro" id="IPR028994">
    <property type="entry name" value="Integrin_alpha_N"/>
</dbReference>
<comment type="caution">
    <text evidence="4">The sequence shown here is derived from an EMBL/GenBank/DDBJ whole genome shotgun (WGS) entry which is preliminary data.</text>
</comment>
<feature type="signal peptide" evidence="3">
    <location>
        <begin position="1"/>
        <end position="25"/>
    </location>
</feature>
<evidence type="ECO:0000313" key="4">
    <source>
        <dbReference type="EMBL" id="KIG17380.1"/>
    </source>
</evidence>
<sequence length="597" mass="61087">MELAALSLPALALVTGLAVSRTAQAVPLVDRIDSALAPQACNGQGCWTNHLRVTDLDGDGDLDILLANYADFFSGDASPQPLVLYINDGSGNFTNNSAAALGNYAGNVRMVAVGDVDGDGAPDLYAPDGAGGPHVLFMNDGAGVFTDEADLRLPNSYPMGAAARMGDVDGDGDLDIFAADGYASDGPPFGHIYINDGTGMFEELAGAIPASISGSDIDEVEFFDADRDFDLDLIVNAHTGGTGALWLNDGSGTFTSQTSIDPPATSNFHYNVAPCDVDGDGDLDLWIDNIGGGFTEQLLINDGAGNFSDETGARVTGNPGEDDNGVICVDIDDDGDFDGVVISLGTPERLLENDGNGNFTHVANSFPGPTDCSLWGEFGDLNGDDRLDLVTGQGECSSSDEVYLGNDMMPVDSQAPQIIAVNAPSSAPANQVVVAHLAVSDRTVTDEGPRLRRAFARIDPSGAATEVSGWFIGGDLFRVELPGAGSGPIEFELCAEDQAGNIGCSAAQTYEIGGDPGDGDGDPGDGDGDPGDGDGDPGDGDGDTLETGDETAGTGLPADDDGAATGCACSQAPGTPSRAPAWTALSLLALGLVRRRK</sequence>
<gene>
    <name evidence="4" type="ORF">DB30_03299</name>
</gene>
<feature type="chain" id="PRO_5002164085" description="FG-GAP repeat protein" evidence="3">
    <location>
        <begin position="26"/>
        <end position="597"/>
    </location>
</feature>
<dbReference type="PANTHER" id="PTHR46580">
    <property type="entry name" value="SENSOR KINASE-RELATED"/>
    <property type="match status" value="1"/>
</dbReference>
<dbReference type="Proteomes" id="UP000031599">
    <property type="component" value="Unassembled WGS sequence"/>
</dbReference>
<evidence type="ECO:0000256" key="1">
    <source>
        <dbReference type="ARBA" id="ARBA00022729"/>
    </source>
</evidence>
<dbReference type="Gene3D" id="2.130.10.130">
    <property type="entry name" value="Integrin alpha, N-terminal"/>
    <property type="match status" value="1"/>
</dbReference>
<feature type="region of interest" description="Disordered" evidence="2">
    <location>
        <begin position="508"/>
        <end position="580"/>
    </location>
</feature>
<dbReference type="PANTHER" id="PTHR46580:SF4">
    <property type="entry name" value="ATP_GTP-BINDING PROTEIN"/>
    <property type="match status" value="1"/>
</dbReference>
<name>A0A0C2D6V5_9BACT</name>
<dbReference type="SUPFAM" id="SSF69318">
    <property type="entry name" value="Integrin alpha N-terminal domain"/>
    <property type="match status" value="2"/>
</dbReference>
<dbReference type="AlphaFoldDB" id="A0A0C2D6V5"/>
<dbReference type="Pfam" id="PF13517">
    <property type="entry name" value="FG-GAP_3"/>
    <property type="match status" value="3"/>
</dbReference>
<keyword evidence="1 3" id="KW-0732">Signal</keyword>
<proteinExistence type="predicted"/>
<dbReference type="InterPro" id="IPR013517">
    <property type="entry name" value="FG-GAP"/>
</dbReference>
<protein>
    <recommendedName>
        <fullName evidence="6">FG-GAP repeat protein</fullName>
    </recommendedName>
</protein>
<evidence type="ECO:0000256" key="3">
    <source>
        <dbReference type="SAM" id="SignalP"/>
    </source>
</evidence>
<dbReference type="NCBIfam" id="TIGR03901">
    <property type="entry name" value="MYXO-CTERM"/>
    <property type="match status" value="1"/>
</dbReference>